<dbReference type="AlphaFoldDB" id="A0A158EP36"/>
<gene>
    <name evidence="3" type="ORF">AWB69_00022</name>
</gene>
<evidence type="ECO:0000256" key="1">
    <source>
        <dbReference type="SAM" id="MobiDB-lite"/>
    </source>
</evidence>
<dbReference type="RefSeq" id="WP_062080827.1">
    <property type="nucleotide sequence ID" value="NZ_FCOK02000001.1"/>
</dbReference>
<evidence type="ECO:0000313" key="4">
    <source>
        <dbReference type="Proteomes" id="UP000054683"/>
    </source>
</evidence>
<accession>A0A158EP36</accession>
<sequence length="82" mass="9000">MSKLKAVPGIILMAKCSSVMAAVNGFKNLFKSQSTTNPGPTLTSDTHSDNPTKNAQGWILHRDKDGNLAYVSPDRRQFEEVH</sequence>
<evidence type="ECO:0000313" key="3">
    <source>
        <dbReference type="EMBL" id="SAL09325.1"/>
    </source>
</evidence>
<feature type="signal peptide" evidence="2">
    <location>
        <begin position="1"/>
        <end position="21"/>
    </location>
</feature>
<evidence type="ECO:0000256" key="2">
    <source>
        <dbReference type="SAM" id="SignalP"/>
    </source>
</evidence>
<protein>
    <recommendedName>
        <fullName evidence="5">Lipoprotein</fullName>
    </recommendedName>
</protein>
<organism evidence="3 4">
    <name type="scientific">Caballeronia udeis</name>
    <dbReference type="NCBI Taxonomy" id="1232866"/>
    <lineage>
        <taxon>Bacteria</taxon>
        <taxon>Pseudomonadati</taxon>
        <taxon>Pseudomonadota</taxon>
        <taxon>Betaproteobacteria</taxon>
        <taxon>Burkholderiales</taxon>
        <taxon>Burkholderiaceae</taxon>
        <taxon>Caballeronia</taxon>
    </lineage>
</organism>
<dbReference type="EMBL" id="FCOK02000001">
    <property type="protein sequence ID" value="SAL09325.1"/>
    <property type="molecule type" value="Genomic_DNA"/>
</dbReference>
<reference evidence="3 4" key="1">
    <citation type="submission" date="2016-01" db="EMBL/GenBank/DDBJ databases">
        <authorList>
            <person name="Oliw E.H."/>
        </authorList>
    </citation>
    <scope>NUCLEOTIDE SEQUENCE [LARGE SCALE GENOMIC DNA]</scope>
    <source>
        <strain evidence="3">LMG 27134</strain>
    </source>
</reference>
<evidence type="ECO:0008006" key="5">
    <source>
        <dbReference type="Google" id="ProtNLM"/>
    </source>
</evidence>
<dbReference type="Proteomes" id="UP000054683">
    <property type="component" value="Unassembled WGS sequence"/>
</dbReference>
<name>A0A158EP36_9BURK</name>
<keyword evidence="2" id="KW-0732">Signal</keyword>
<feature type="region of interest" description="Disordered" evidence="1">
    <location>
        <begin position="32"/>
        <end position="56"/>
    </location>
</feature>
<proteinExistence type="predicted"/>
<feature type="chain" id="PRO_5008501419" description="Lipoprotein" evidence="2">
    <location>
        <begin position="22"/>
        <end position="82"/>
    </location>
</feature>
<feature type="compositionally biased region" description="Polar residues" evidence="1">
    <location>
        <begin position="32"/>
        <end position="55"/>
    </location>
</feature>